<sequence>MMKYVEFKVSLEPYQAFNKLMSDIELKSCLVFNDRKSIKFSNEEMFILVYEKYYLRINSTASLTVTLDNLNGETIVKCISTGNSEGLLNISWGADKQFIKIVEKILEPNLEEVIKET</sequence>
<gene>
    <name evidence="1" type="ORF">GMD78_05705</name>
</gene>
<dbReference type="InterPro" id="IPR046117">
    <property type="entry name" value="DUF6054"/>
</dbReference>
<evidence type="ECO:0000313" key="2">
    <source>
        <dbReference type="Proteomes" id="UP000469125"/>
    </source>
</evidence>
<organism evidence="1 2">
    <name type="scientific">Ornithinibacillus caprae</name>
    <dbReference type="NCBI Taxonomy" id="2678566"/>
    <lineage>
        <taxon>Bacteria</taxon>
        <taxon>Bacillati</taxon>
        <taxon>Bacillota</taxon>
        <taxon>Bacilli</taxon>
        <taxon>Bacillales</taxon>
        <taxon>Bacillaceae</taxon>
        <taxon>Ornithinibacillus</taxon>
    </lineage>
</organism>
<dbReference type="RefSeq" id="WP_155667836.1">
    <property type="nucleotide sequence ID" value="NZ_WOCA01000003.1"/>
</dbReference>
<proteinExistence type="predicted"/>
<dbReference type="AlphaFoldDB" id="A0A6N8FEE8"/>
<name>A0A6N8FEE8_9BACI</name>
<dbReference type="EMBL" id="WOCA01000003">
    <property type="protein sequence ID" value="MUK87893.1"/>
    <property type="molecule type" value="Genomic_DNA"/>
</dbReference>
<dbReference type="Proteomes" id="UP000469125">
    <property type="component" value="Unassembled WGS sequence"/>
</dbReference>
<protein>
    <submittedName>
        <fullName evidence="1">Uncharacterized protein</fullName>
    </submittedName>
</protein>
<reference evidence="1 2" key="1">
    <citation type="submission" date="2019-11" db="EMBL/GenBank/DDBJ databases">
        <authorList>
            <person name="Li X."/>
        </authorList>
    </citation>
    <scope>NUCLEOTIDE SEQUENCE [LARGE SCALE GENOMIC DNA]</scope>
    <source>
        <strain evidence="1 2">L9</strain>
    </source>
</reference>
<dbReference type="Pfam" id="PF19524">
    <property type="entry name" value="DUF6054"/>
    <property type="match status" value="1"/>
</dbReference>
<accession>A0A6N8FEE8</accession>
<keyword evidence="2" id="KW-1185">Reference proteome</keyword>
<evidence type="ECO:0000313" key="1">
    <source>
        <dbReference type="EMBL" id="MUK87893.1"/>
    </source>
</evidence>
<comment type="caution">
    <text evidence="1">The sequence shown here is derived from an EMBL/GenBank/DDBJ whole genome shotgun (WGS) entry which is preliminary data.</text>
</comment>